<dbReference type="Proteomes" id="UP000627984">
    <property type="component" value="Unassembled WGS sequence"/>
</dbReference>
<dbReference type="EMBL" id="BMQD01000039">
    <property type="protein sequence ID" value="GGK97589.1"/>
    <property type="molecule type" value="Genomic_DNA"/>
</dbReference>
<reference evidence="2" key="1">
    <citation type="journal article" date="2014" name="Int. J. Syst. Evol. Microbiol.">
        <title>Complete genome sequence of Corynebacterium casei LMG S-19264T (=DSM 44701T), isolated from a smear-ripened cheese.</title>
        <authorList>
            <consortium name="US DOE Joint Genome Institute (JGI-PGF)"/>
            <person name="Walter F."/>
            <person name="Albersmeier A."/>
            <person name="Kalinowski J."/>
            <person name="Ruckert C."/>
        </authorList>
    </citation>
    <scope>NUCLEOTIDE SEQUENCE</scope>
    <source>
        <strain evidence="2">JCM 3093</strain>
    </source>
</reference>
<protein>
    <recommendedName>
        <fullName evidence="4">DUF2092 domain-containing protein</fullName>
    </recommendedName>
</protein>
<evidence type="ECO:0000256" key="1">
    <source>
        <dbReference type="SAM" id="SignalP"/>
    </source>
</evidence>
<evidence type="ECO:0008006" key="4">
    <source>
        <dbReference type="Google" id="ProtNLM"/>
    </source>
</evidence>
<dbReference type="Gene3D" id="2.50.20.20">
    <property type="match status" value="1"/>
</dbReference>
<reference evidence="2" key="2">
    <citation type="submission" date="2022-09" db="EMBL/GenBank/DDBJ databases">
        <authorList>
            <person name="Sun Q."/>
            <person name="Ohkuma M."/>
        </authorList>
    </citation>
    <scope>NUCLEOTIDE SEQUENCE</scope>
    <source>
        <strain evidence="2">JCM 3093</strain>
    </source>
</reference>
<dbReference type="InterPro" id="IPR029046">
    <property type="entry name" value="LolA/LolB/LppX"/>
</dbReference>
<dbReference type="AlphaFoldDB" id="A0AA37BNU0"/>
<dbReference type="SUPFAM" id="SSF89392">
    <property type="entry name" value="Prokaryotic lipoproteins and lipoprotein localization factors"/>
    <property type="match status" value="1"/>
</dbReference>
<comment type="caution">
    <text evidence="2">The sequence shown here is derived from an EMBL/GenBank/DDBJ whole genome shotgun (WGS) entry which is preliminary data.</text>
</comment>
<keyword evidence="1" id="KW-0732">Signal</keyword>
<evidence type="ECO:0000313" key="2">
    <source>
        <dbReference type="EMBL" id="GGK97589.1"/>
    </source>
</evidence>
<name>A0AA37BNU0_9ACTN</name>
<dbReference type="RefSeq" id="WP_191898326.1">
    <property type="nucleotide sequence ID" value="NZ_BMQD01000039.1"/>
</dbReference>
<gene>
    <name evidence="2" type="ORF">GCM10010126_66290</name>
</gene>
<accession>A0AA37BNU0</accession>
<feature type="chain" id="PRO_5041241347" description="DUF2092 domain-containing protein" evidence="1">
    <location>
        <begin position="23"/>
        <end position="263"/>
    </location>
</feature>
<feature type="signal peptide" evidence="1">
    <location>
        <begin position="1"/>
        <end position="22"/>
    </location>
</feature>
<sequence length="263" mass="28417">MSIALVMAGLLSVAIPGGAVHAAPESGSLDSVVKAIKKQFAEKSSVRFSVKRRGGPLPAMDMKASGAYRFRASGVYAADTTEISQEPDGTGRSRGISIGREFYSQAYVRSKEGKYVWKSPSTVGKWSYGRNLAGVIWGEDLINGINPGFLKLGAAYGATSTDGGTFEGVKTTLYSGTAMVSQLGERQAGMFFGTEEDATWGGPITWRLWVGPDDLPRRFHAVMRFTRPEGGDGETMTMNIIYRGWGTPVKITAPPQHLITYDW</sequence>
<evidence type="ECO:0000313" key="3">
    <source>
        <dbReference type="Proteomes" id="UP000627984"/>
    </source>
</evidence>
<proteinExistence type="predicted"/>
<organism evidence="2 3">
    <name type="scientific">Planomonospora parontospora</name>
    <dbReference type="NCBI Taxonomy" id="58119"/>
    <lineage>
        <taxon>Bacteria</taxon>
        <taxon>Bacillati</taxon>
        <taxon>Actinomycetota</taxon>
        <taxon>Actinomycetes</taxon>
        <taxon>Streptosporangiales</taxon>
        <taxon>Streptosporangiaceae</taxon>
        <taxon>Planomonospora</taxon>
    </lineage>
</organism>